<dbReference type="Gene3D" id="3.40.50.720">
    <property type="entry name" value="NAD(P)-binding Rossmann-like Domain"/>
    <property type="match status" value="1"/>
</dbReference>
<evidence type="ECO:0000256" key="1">
    <source>
        <dbReference type="ARBA" id="ARBA00006484"/>
    </source>
</evidence>
<dbReference type="EMBL" id="BLKC01000018">
    <property type="protein sequence ID" value="GFF32105.1"/>
    <property type="molecule type" value="Genomic_DNA"/>
</dbReference>
<comment type="caution">
    <text evidence="2">The sequence shown here is derived from an EMBL/GenBank/DDBJ whole genome shotgun (WGS) entry which is preliminary data.</text>
</comment>
<dbReference type="SUPFAM" id="SSF51735">
    <property type="entry name" value="NAD(P)-binding Rossmann-fold domains"/>
    <property type="match status" value="1"/>
</dbReference>
<dbReference type="AlphaFoldDB" id="A0A8H3RM38"/>
<dbReference type="PRINTS" id="PR00081">
    <property type="entry name" value="GDHRDH"/>
</dbReference>
<dbReference type="GO" id="GO:0016491">
    <property type="term" value="F:oxidoreductase activity"/>
    <property type="evidence" value="ECO:0007669"/>
    <property type="project" value="TreeGrafter"/>
</dbReference>
<dbReference type="GO" id="GO:0019748">
    <property type="term" value="P:secondary metabolic process"/>
    <property type="evidence" value="ECO:0007669"/>
    <property type="project" value="TreeGrafter"/>
</dbReference>
<organism evidence="2 3">
    <name type="scientific">Aspergillus udagawae</name>
    <dbReference type="NCBI Taxonomy" id="91492"/>
    <lineage>
        <taxon>Eukaryota</taxon>
        <taxon>Fungi</taxon>
        <taxon>Dikarya</taxon>
        <taxon>Ascomycota</taxon>
        <taxon>Pezizomycotina</taxon>
        <taxon>Eurotiomycetes</taxon>
        <taxon>Eurotiomycetidae</taxon>
        <taxon>Eurotiales</taxon>
        <taxon>Aspergillaceae</taxon>
        <taxon>Aspergillus</taxon>
        <taxon>Aspergillus subgen. Fumigati</taxon>
    </lineage>
</organism>
<sequence length="316" mass="33884">MPDSPATVVLITGANSGIGFATAKTIVSASSDYHVIIGSRSVQNGQSAVQTIQSSETTKGSLSSVQLDVTDPTSIESAAKHIESQFGRLDVLINNAGVFSQAQSTKTAMEETFAVNCTGPALVAEAFNPLLMKSARPYSIFISSILGSLSEATDPASPVHYYDGVTYRMSKAALDMLVVQQHKLFGPKGIRVFAVCPGLVRSNLRGKGEEDVSAGGRAGDPMVPAEMILGVIEGKRDADVGKFLRGERLKLALVAGAGDILNIKDDLNRSLHTQSWRVAHSYKSVIARWILSTKYEMLSLNVQKIWKWSSLLVDIL</sequence>
<dbReference type="InterPro" id="IPR051468">
    <property type="entry name" value="Fungal_SecMetab_SDRs"/>
</dbReference>
<dbReference type="Pfam" id="PF00106">
    <property type="entry name" value="adh_short"/>
    <property type="match status" value="1"/>
</dbReference>
<proteinExistence type="inferred from homology"/>
<evidence type="ECO:0000313" key="3">
    <source>
        <dbReference type="Proteomes" id="UP000465221"/>
    </source>
</evidence>
<dbReference type="GO" id="GO:0005737">
    <property type="term" value="C:cytoplasm"/>
    <property type="evidence" value="ECO:0007669"/>
    <property type="project" value="TreeGrafter"/>
</dbReference>
<dbReference type="PANTHER" id="PTHR43544:SF32">
    <property type="entry name" value="CHAIN DEHYDROGENASE, PUTATIVE (AFU_ORTHOLOGUE AFUA_5G01530)-RELATED"/>
    <property type="match status" value="1"/>
</dbReference>
<evidence type="ECO:0000313" key="2">
    <source>
        <dbReference type="EMBL" id="GFF32105.1"/>
    </source>
</evidence>
<reference evidence="2 3" key="1">
    <citation type="submission" date="2020-01" db="EMBL/GenBank/DDBJ databases">
        <title>Draft genome sequence of Aspergillus udagawae IFM 46972.</title>
        <authorList>
            <person name="Takahashi H."/>
            <person name="Yaguchi T."/>
        </authorList>
    </citation>
    <scope>NUCLEOTIDE SEQUENCE [LARGE SCALE GENOMIC DNA]</scope>
    <source>
        <strain evidence="2 3">IFM 46972</strain>
    </source>
</reference>
<dbReference type="PANTHER" id="PTHR43544">
    <property type="entry name" value="SHORT-CHAIN DEHYDROGENASE/REDUCTASE"/>
    <property type="match status" value="1"/>
</dbReference>
<gene>
    <name evidence="2" type="ORF">IFM46972_03436</name>
</gene>
<dbReference type="Proteomes" id="UP000465221">
    <property type="component" value="Unassembled WGS sequence"/>
</dbReference>
<comment type="similarity">
    <text evidence="1">Belongs to the short-chain dehydrogenases/reductases (SDR) family.</text>
</comment>
<protein>
    <submittedName>
        <fullName evidence="2">Short-chain dehydrogenase/reductase 2b</fullName>
    </submittedName>
</protein>
<dbReference type="InterPro" id="IPR002347">
    <property type="entry name" value="SDR_fam"/>
</dbReference>
<dbReference type="InterPro" id="IPR036291">
    <property type="entry name" value="NAD(P)-bd_dom_sf"/>
</dbReference>
<accession>A0A8H3RM38</accession>
<name>A0A8H3RM38_9EURO</name>